<name>A0A7M7JQH9_VARDE</name>
<feature type="transmembrane region" description="Helical" evidence="2">
    <location>
        <begin position="254"/>
        <end position="274"/>
    </location>
</feature>
<evidence type="ECO:0000256" key="1">
    <source>
        <dbReference type="ARBA" id="ARBA00038085"/>
    </source>
</evidence>
<protein>
    <submittedName>
        <fullName evidence="4">Uncharacterized protein</fullName>
    </submittedName>
</protein>
<dbReference type="OMA" id="YWASSCT"/>
<reference evidence="4" key="1">
    <citation type="submission" date="2021-01" db="UniProtKB">
        <authorList>
            <consortium name="EnsemblMetazoa"/>
        </authorList>
    </citation>
    <scope>IDENTIFICATION</scope>
</reference>
<dbReference type="InParanoid" id="A0A7M7JQH9"/>
<evidence type="ECO:0000256" key="2">
    <source>
        <dbReference type="SAM" id="Phobius"/>
    </source>
</evidence>
<organism evidence="4 5">
    <name type="scientific">Varroa destructor</name>
    <name type="common">Honeybee mite</name>
    <dbReference type="NCBI Taxonomy" id="109461"/>
    <lineage>
        <taxon>Eukaryota</taxon>
        <taxon>Metazoa</taxon>
        <taxon>Ecdysozoa</taxon>
        <taxon>Arthropoda</taxon>
        <taxon>Chelicerata</taxon>
        <taxon>Arachnida</taxon>
        <taxon>Acari</taxon>
        <taxon>Parasitiformes</taxon>
        <taxon>Mesostigmata</taxon>
        <taxon>Gamasina</taxon>
        <taxon>Dermanyssoidea</taxon>
        <taxon>Varroidae</taxon>
        <taxon>Varroa</taxon>
    </lineage>
</organism>
<proteinExistence type="inferred from homology"/>
<feature type="chain" id="PRO_5029574557" evidence="3">
    <location>
        <begin position="30"/>
        <end position="277"/>
    </location>
</feature>
<dbReference type="EnsemblMetazoa" id="XM_022799923">
    <property type="protein sequence ID" value="XP_022655658"/>
    <property type="gene ID" value="LOC111248124"/>
</dbReference>
<keyword evidence="2" id="KW-0812">Transmembrane</keyword>
<dbReference type="OrthoDB" id="10056816at2759"/>
<keyword evidence="2" id="KW-0472">Membrane</keyword>
<accession>A0A7M7JQH9</accession>
<dbReference type="AlphaFoldDB" id="A0A7M7JQH9"/>
<dbReference type="PANTHER" id="PTHR31475">
    <property type="entry name" value="UPF0462 PROTEIN"/>
    <property type="match status" value="1"/>
</dbReference>
<dbReference type="Proteomes" id="UP000594260">
    <property type="component" value="Unplaced"/>
</dbReference>
<keyword evidence="3" id="KW-0732">Signal</keyword>
<keyword evidence="2" id="KW-1133">Transmembrane helix</keyword>
<comment type="similarity">
    <text evidence="1">Belongs to the UPF0462 family.</text>
</comment>
<keyword evidence="5" id="KW-1185">Reference proteome</keyword>
<dbReference type="PANTHER" id="PTHR31475:SF5">
    <property type="entry name" value="UPF0462 PROTEIN C4ORF33 HOMOLOG"/>
    <property type="match status" value="1"/>
</dbReference>
<sequence length="277" mass="31476">MVARCVPSHLRWAAVLFLTSGMTQWIVRAATGSTSQNAPVLYFSIEKTWYGTPRNGPAYNFTIHQENNGEVPIYLEAPFYNEQETPRSTPMGGFLGLLNYEAFEMQFIGDGDQCLHIVVGPAGHYIIFLMYNEQLSMKDDLRMAYDSKVSYFPPYWKATIKIPLEYFPKNVKKFNAASRHGLRHRRSMDVLYVDAEPLPSHFTSPPFRTAQSINFEKVLLTYDNTKVSKVWERAIDEYRNAPHDTSSPVTGSAYGGPLVGALFLAYTSAYVAFIKYM</sequence>
<dbReference type="RefSeq" id="XP_022655658.1">
    <property type="nucleotide sequence ID" value="XM_022799923.1"/>
</dbReference>
<evidence type="ECO:0000256" key="3">
    <source>
        <dbReference type="SAM" id="SignalP"/>
    </source>
</evidence>
<evidence type="ECO:0000313" key="4">
    <source>
        <dbReference type="EnsemblMetazoa" id="XP_022655658"/>
    </source>
</evidence>
<dbReference type="KEGG" id="vde:111248124"/>
<dbReference type="GeneID" id="111248124"/>
<feature type="signal peptide" evidence="3">
    <location>
        <begin position="1"/>
        <end position="29"/>
    </location>
</feature>
<evidence type="ECO:0000313" key="5">
    <source>
        <dbReference type="Proteomes" id="UP000594260"/>
    </source>
</evidence>